<dbReference type="Pfam" id="PF10672">
    <property type="entry name" value="Methyltrans_SAM"/>
    <property type="match status" value="1"/>
</dbReference>
<name>A0A7W7Y3N3_9BACT</name>
<evidence type="ECO:0000313" key="10">
    <source>
        <dbReference type="EMBL" id="MBB5021501.1"/>
    </source>
</evidence>
<evidence type="ECO:0000256" key="8">
    <source>
        <dbReference type="ARBA" id="ARBA00038091"/>
    </source>
</evidence>
<protein>
    <submittedName>
        <fullName evidence="10">23S rRNA (Cytosine1962-C5)-methyltransferase</fullName>
        <ecNumber evidence="10">2.1.1.191</ecNumber>
    </submittedName>
</protein>
<dbReference type="GO" id="GO:0005737">
    <property type="term" value="C:cytoplasm"/>
    <property type="evidence" value="ECO:0007669"/>
    <property type="project" value="UniProtKB-SubCell"/>
</dbReference>
<dbReference type="GO" id="GO:0008168">
    <property type="term" value="F:methyltransferase activity"/>
    <property type="evidence" value="ECO:0007669"/>
    <property type="project" value="UniProtKB-KW"/>
</dbReference>
<reference evidence="10 11" key="1">
    <citation type="submission" date="2020-08" db="EMBL/GenBank/DDBJ databases">
        <title>Genomic Encyclopedia of Type Strains, Phase IV (KMG-IV): sequencing the most valuable type-strain genomes for metagenomic binning, comparative biology and taxonomic classification.</title>
        <authorList>
            <person name="Goeker M."/>
        </authorList>
    </citation>
    <scope>NUCLEOTIDE SEQUENCE [LARGE SCALE GENOMIC DNA]</scope>
    <source>
        <strain evidence="10 11">DSM 22071</strain>
    </source>
</reference>
<dbReference type="PROSITE" id="PS50890">
    <property type="entry name" value="PUA"/>
    <property type="match status" value="1"/>
</dbReference>
<evidence type="ECO:0000256" key="1">
    <source>
        <dbReference type="ARBA" id="ARBA00004496"/>
    </source>
</evidence>
<organism evidence="10 11">
    <name type="scientific">Desulfurispira natronophila</name>
    <dbReference type="NCBI Taxonomy" id="682562"/>
    <lineage>
        <taxon>Bacteria</taxon>
        <taxon>Pseudomonadati</taxon>
        <taxon>Chrysiogenota</taxon>
        <taxon>Chrysiogenia</taxon>
        <taxon>Chrysiogenales</taxon>
        <taxon>Chrysiogenaceae</taxon>
        <taxon>Desulfurispira</taxon>
    </lineage>
</organism>
<dbReference type="Pfam" id="PF17785">
    <property type="entry name" value="PUA_3"/>
    <property type="match status" value="1"/>
</dbReference>
<accession>A0A7W7Y3N3</accession>
<evidence type="ECO:0000256" key="4">
    <source>
        <dbReference type="ARBA" id="ARBA00022603"/>
    </source>
</evidence>
<dbReference type="PANTHER" id="PTHR42873:SF1">
    <property type="entry name" value="S-ADENOSYLMETHIONINE-DEPENDENT METHYLTRANSFERASE DOMAIN-CONTAINING PROTEIN"/>
    <property type="match status" value="1"/>
</dbReference>
<evidence type="ECO:0000313" key="11">
    <source>
        <dbReference type="Proteomes" id="UP000528322"/>
    </source>
</evidence>
<keyword evidence="2" id="KW-0963">Cytoplasm</keyword>
<evidence type="ECO:0000256" key="6">
    <source>
        <dbReference type="ARBA" id="ARBA00022691"/>
    </source>
</evidence>
<keyword evidence="6" id="KW-0949">S-adenosyl-L-methionine</keyword>
<feature type="domain" description="PUA" evidence="9">
    <location>
        <begin position="2"/>
        <end position="78"/>
    </location>
</feature>
<dbReference type="SMART" id="SM00359">
    <property type="entry name" value="PUA"/>
    <property type="match status" value="1"/>
</dbReference>
<evidence type="ECO:0000256" key="3">
    <source>
        <dbReference type="ARBA" id="ARBA00022552"/>
    </source>
</evidence>
<keyword evidence="11" id="KW-1185">Reference proteome</keyword>
<dbReference type="SUPFAM" id="SSF53335">
    <property type="entry name" value="S-adenosyl-L-methionine-dependent methyltransferases"/>
    <property type="match status" value="1"/>
</dbReference>
<dbReference type="EMBL" id="JACHID010000004">
    <property type="protein sequence ID" value="MBB5021501.1"/>
    <property type="molecule type" value="Genomic_DNA"/>
</dbReference>
<evidence type="ECO:0000259" key="9">
    <source>
        <dbReference type="SMART" id="SM00359"/>
    </source>
</evidence>
<dbReference type="CDD" id="cd11572">
    <property type="entry name" value="RlmI_M_like"/>
    <property type="match status" value="1"/>
</dbReference>
<evidence type="ECO:0000256" key="7">
    <source>
        <dbReference type="ARBA" id="ARBA00022884"/>
    </source>
</evidence>
<dbReference type="InterPro" id="IPR036974">
    <property type="entry name" value="PUA_sf"/>
</dbReference>
<dbReference type="Proteomes" id="UP000528322">
    <property type="component" value="Unassembled WGS sequence"/>
</dbReference>
<dbReference type="SUPFAM" id="SSF88697">
    <property type="entry name" value="PUA domain-like"/>
    <property type="match status" value="1"/>
</dbReference>
<dbReference type="GO" id="GO:0003723">
    <property type="term" value="F:RNA binding"/>
    <property type="evidence" value="ECO:0007669"/>
    <property type="project" value="UniProtKB-KW"/>
</dbReference>
<dbReference type="InterPro" id="IPR029063">
    <property type="entry name" value="SAM-dependent_MTases_sf"/>
</dbReference>
<sequence>MKRVWIKPKARKHILGGHPWVFSGAIVRSDGEISAGDSVALYDGDTLLGSGLYNPQSQIRIRVYSYQEQPFDATYLIKQLRSACERRQILQNDDTNCYRLLNSEGDGVPGLVVDIYDRTAVMQLTTASMDSRREMIVEQLIQVLNLDSVIERSDSQVRQLEGLDPVTAVRWGTLPSELLVREWGVTYEVQPLEGQKTGLYLDQRENRLLLRRLSLGREVLNCFCYTGGFSLNALRGQASLVRSVDVSAPALHQLGGNIRRNNMDDSSHIMVKEDVFDFLRSDENYYDCIVLDPPPFVKRSDRIAQAAGAYKDINLQALKKLRPGGHLLTFSCSGHMDTAYFEEVLRWATMDSGRQASILQRLGPGLDHPRLVGHKEGEYLKGFLLQVR</sequence>
<dbReference type="GO" id="GO:0006364">
    <property type="term" value="P:rRNA processing"/>
    <property type="evidence" value="ECO:0007669"/>
    <property type="project" value="UniProtKB-KW"/>
</dbReference>
<dbReference type="GO" id="GO:0032259">
    <property type="term" value="P:methylation"/>
    <property type="evidence" value="ECO:0007669"/>
    <property type="project" value="UniProtKB-KW"/>
</dbReference>
<dbReference type="AlphaFoldDB" id="A0A7W7Y3N3"/>
<dbReference type="InterPro" id="IPR015947">
    <property type="entry name" value="PUA-like_sf"/>
</dbReference>
<dbReference type="Gene3D" id="2.30.130.10">
    <property type="entry name" value="PUA domain"/>
    <property type="match status" value="1"/>
</dbReference>
<dbReference type="CDD" id="cd02440">
    <property type="entry name" value="AdoMet_MTases"/>
    <property type="match status" value="1"/>
</dbReference>
<keyword evidence="5 10" id="KW-0808">Transferase</keyword>
<dbReference type="InterPro" id="IPR041532">
    <property type="entry name" value="RlmI-like_PUA"/>
</dbReference>
<dbReference type="InterPro" id="IPR019614">
    <property type="entry name" value="SAM-dep_methyl-trfase"/>
</dbReference>
<keyword evidence="7" id="KW-0694">RNA-binding</keyword>
<dbReference type="RefSeq" id="WP_183730314.1">
    <property type="nucleotide sequence ID" value="NZ_JACHID010000004.1"/>
</dbReference>
<evidence type="ECO:0000256" key="5">
    <source>
        <dbReference type="ARBA" id="ARBA00022679"/>
    </source>
</evidence>
<dbReference type="Gene3D" id="3.40.50.150">
    <property type="entry name" value="Vaccinia Virus protein VP39"/>
    <property type="match status" value="1"/>
</dbReference>
<comment type="similarity">
    <text evidence="8">Belongs to the methyltransferase superfamily. RlmI family.</text>
</comment>
<dbReference type="Gene3D" id="3.30.750.80">
    <property type="entry name" value="RNA methyltransferase domain (HRMD) like"/>
    <property type="match status" value="1"/>
</dbReference>
<comment type="caution">
    <text evidence="10">The sequence shown here is derived from an EMBL/GenBank/DDBJ whole genome shotgun (WGS) entry which is preliminary data.</text>
</comment>
<gene>
    <name evidence="10" type="ORF">HNR37_000813</name>
</gene>
<keyword evidence="3" id="KW-0698">rRNA processing</keyword>
<dbReference type="InterPro" id="IPR002478">
    <property type="entry name" value="PUA"/>
</dbReference>
<dbReference type="PANTHER" id="PTHR42873">
    <property type="entry name" value="RIBOSOMAL RNA LARGE SUBUNIT METHYLTRANSFERASE"/>
    <property type="match status" value="1"/>
</dbReference>
<keyword evidence="4 10" id="KW-0489">Methyltransferase</keyword>
<proteinExistence type="inferred from homology"/>
<evidence type="ECO:0000256" key="2">
    <source>
        <dbReference type="ARBA" id="ARBA00022490"/>
    </source>
</evidence>
<dbReference type="EC" id="2.1.1.191" evidence="10"/>
<dbReference type="CDD" id="cd21153">
    <property type="entry name" value="PUA_RlmI"/>
    <property type="match status" value="1"/>
</dbReference>
<comment type="subcellular location">
    <subcellularLocation>
        <location evidence="1">Cytoplasm</location>
    </subcellularLocation>
</comment>